<dbReference type="EMBL" id="QAOL01000022">
    <property type="protein sequence ID" value="PTQ83713.1"/>
    <property type="molecule type" value="Genomic_DNA"/>
</dbReference>
<evidence type="ECO:0000313" key="3">
    <source>
        <dbReference type="EMBL" id="SDT91707.1"/>
    </source>
</evidence>
<reference evidence="3" key="2">
    <citation type="submission" date="2016-10" db="EMBL/GenBank/DDBJ databases">
        <authorList>
            <person name="de Groot N.N."/>
        </authorList>
    </citation>
    <scope>NUCLEOTIDE SEQUENCE [LARGE SCALE GENOMIC DNA]</scope>
    <source>
        <strain evidence="3">Nm10</strain>
    </source>
</reference>
<evidence type="ECO:0000313" key="4">
    <source>
        <dbReference type="EMBL" id="SOD19456.1"/>
    </source>
</evidence>
<proteinExistence type="predicted"/>
<evidence type="ECO:0000313" key="5">
    <source>
        <dbReference type="Proteomes" id="UP000182882"/>
    </source>
</evidence>
<evidence type="ECO:0000313" key="6">
    <source>
        <dbReference type="Proteomes" id="UP000219335"/>
    </source>
</evidence>
<dbReference type="AlphaFoldDB" id="A0A0S3ALC7"/>
<dbReference type="EMBL" id="OCMU01000001">
    <property type="protein sequence ID" value="SOD19456.1"/>
    <property type="molecule type" value="Genomic_DNA"/>
</dbReference>
<protein>
    <recommendedName>
        <fullName evidence="8">DUF2934 domain-containing protein</fullName>
    </recommendedName>
</protein>
<gene>
    <name evidence="2" type="ORF">C8R28_102239</name>
    <name evidence="3" type="ORF">SAMN05216406_11063</name>
    <name evidence="4" type="ORF">SAMN06297164_2454</name>
</gene>
<dbReference type="Proteomes" id="UP000244110">
    <property type="component" value="Unassembled WGS sequence"/>
</dbReference>
<dbReference type="InterPro" id="IPR021327">
    <property type="entry name" value="DUF2934"/>
</dbReference>
<evidence type="ECO:0000313" key="7">
    <source>
        <dbReference type="Proteomes" id="UP000244110"/>
    </source>
</evidence>
<evidence type="ECO:0000313" key="2">
    <source>
        <dbReference type="EMBL" id="PTQ83713.1"/>
    </source>
</evidence>
<feature type="region of interest" description="Disordered" evidence="1">
    <location>
        <begin position="1"/>
        <end position="22"/>
    </location>
</feature>
<dbReference type="KEGG" id="nur:ATY38_12700"/>
<evidence type="ECO:0000256" key="1">
    <source>
        <dbReference type="SAM" id="MobiDB-lite"/>
    </source>
</evidence>
<accession>A0A0S3ALC7</accession>
<dbReference type="RefSeq" id="WP_062559628.1">
    <property type="nucleotide sequence ID" value="NZ_CP013341.1"/>
</dbReference>
<dbReference type="Pfam" id="PF11154">
    <property type="entry name" value="DUF2934"/>
    <property type="match status" value="1"/>
</dbReference>
<name>A0A0S3ALC7_9PROT</name>
<dbReference type="Proteomes" id="UP000182882">
    <property type="component" value="Unassembled WGS sequence"/>
</dbReference>
<reference evidence="2 7" key="4">
    <citation type="submission" date="2018-04" db="EMBL/GenBank/DDBJ databases">
        <title>Active sludge and wastewater microbial communities from Klosterneuburg, Austria.</title>
        <authorList>
            <person name="Wagner M."/>
        </authorList>
    </citation>
    <scope>NUCLEOTIDE SEQUENCE [LARGE SCALE GENOMIC DNA]</scope>
    <source>
        <strain evidence="2 7">Nm4</strain>
    </source>
</reference>
<dbReference type="EMBL" id="FNLN01000010">
    <property type="protein sequence ID" value="SDT91707.1"/>
    <property type="molecule type" value="Genomic_DNA"/>
</dbReference>
<evidence type="ECO:0008006" key="8">
    <source>
        <dbReference type="Google" id="ProtNLM"/>
    </source>
</evidence>
<keyword evidence="5" id="KW-1185">Reference proteome</keyword>
<reference evidence="5" key="1">
    <citation type="submission" date="2016-10" db="EMBL/GenBank/DDBJ databases">
        <authorList>
            <person name="Varghese N."/>
            <person name="Submissions S."/>
        </authorList>
    </citation>
    <scope>NUCLEOTIDE SEQUENCE [LARGE SCALE GENOMIC DNA]</scope>
    <source>
        <strain evidence="5">Nm10</strain>
    </source>
</reference>
<reference evidence="4 6" key="3">
    <citation type="submission" date="2017-09" db="EMBL/GenBank/DDBJ databases">
        <authorList>
            <person name="Ehlers B."/>
            <person name="Leendertz F.H."/>
        </authorList>
    </citation>
    <scope>NUCLEOTIDE SEQUENCE [LARGE SCALE GENOMIC DNA]</scope>
    <source>
        <strain evidence="4 6">Nm42</strain>
    </source>
</reference>
<organism evidence="2 7">
    <name type="scientific">Nitrosomonas ureae</name>
    <dbReference type="NCBI Taxonomy" id="44577"/>
    <lineage>
        <taxon>Bacteria</taxon>
        <taxon>Pseudomonadati</taxon>
        <taxon>Pseudomonadota</taxon>
        <taxon>Betaproteobacteria</taxon>
        <taxon>Nitrosomonadales</taxon>
        <taxon>Nitrosomonadaceae</taxon>
        <taxon>Nitrosomonas</taxon>
    </lineage>
</organism>
<dbReference type="Proteomes" id="UP000219335">
    <property type="component" value="Unassembled WGS sequence"/>
</dbReference>
<sequence>MSSKLNETVSKKSRTKLPKNEPNILANQITHKDQLMDREEAIATSAYYRAEKRGFSNNEADMVQDWLEAETEVDSVLELDDLSDAGFQFMIDETE</sequence>